<name>A0A4U0XU29_9PEZI</name>
<feature type="region of interest" description="Disordered" evidence="10">
    <location>
        <begin position="410"/>
        <end position="489"/>
    </location>
</feature>
<evidence type="ECO:0000256" key="9">
    <source>
        <dbReference type="PROSITE-ProRule" id="PRU00042"/>
    </source>
</evidence>
<evidence type="ECO:0000259" key="11">
    <source>
        <dbReference type="PROSITE" id="PS50157"/>
    </source>
</evidence>
<evidence type="ECO:0000256" key="6">
    <source>
        <dbReference type="ARBA" id="ARBA00023015"/>
    </source>
</evidence>
<dbReference type="SUPFAM" id="SSF57667">
    <property type="entry name" value="beta-beta-alpha zinc fingers"/>
    <property type="match status" value="2"/>
</dbReference>
<feature type="domain" description="C2H2-type" evidence="11">
    <location>
        <begin position="279"/>
        <end position="305"/>
    </location>
</feature>
<keyword evidence="13" id="KW-1185">Reference proteome</keyword>
<feature type="domain" description="C2H2-type" evidence="11">
    <location>
        <begin position="221"/>
        <end position="250"/>
    </location>
</feature>
<keyword evidence="8" id="KW-0539">Nucleus</keyword>
<feature type="compositionally biased region" description="Polar residues" evidence="10">
    <location>
        <begin position="61"/>
        <end position="81"/>
    </location>
</feature>
<feature type="region of interest" description="Disordered" evidence="10">
    <location>
        <begin position="61"/>
        <end position="83"/>
    </location>
</feature>
<keyword evidence="4 9" id="KW-0863">Zinc-finger</keyword>
<comment type="similarity">
    <text evidence="2">Belongs to the krueppel C2H2-type zinc-finger protein family.</text>
</comment>
<sequence length="521" mass="57864">MPMLPSPSLLFNSMPFQNYAYGFDTLPAPPFDMQRPFNTSFSAMPDFSQIVTYPEELPDYANQSLDTHTDSNSCVTNSDQRSPVVKAEVHSPVQPHQIFHDVYSVDTLDSSSPTESDDSNDTNFSTDVDTLMKAIQAKSRPTQQRQRNKSEKVGHQILKDVASSRTYDVDSQATCESGEPTRSSAKAKKSYQCTMPDCSKRFYQKTHLEIHTRAHTGVKPFLCKEPTCGQRFSQLGNLKTHERRHTGERPYHCDICGKTFAQRGNVRAHKIVHQQTKPFTCMLDECGKQFTQLGNLKSHQNKFHTHTLKALTLKFASIREGDPVTAQDKELWEYFAALYKNSNKGIKGRGKDRRISNTGLGIKLEGSETSHDGSRRSSYASSTSNAESYGFASTSSEMDFTTIPRSEEQFLAPPTAGSKRSPRVRPPASQARQRAQGGIFLVRSAVVPPTSRQVHERGEQQPPSARRAAEATSASGPAKPPRPLDTQLALPAVVTAGEGASRTPSRARASRLLVVRHTEQR</sequence>
<dbReference type="InterPro" id="IPR013087">
    <property type="entry name" value="Znf_C2H2_type"/>
</dbReference>
<keyword evidence="5" id="KW-0862">Zinc</keyword>
<dbReference type="Proteomes" id="UP000308768">
    <property type="component" value="Unassembled WGS sequence"/>
</dbReference>
<keyword evidence="3" id="KW-0479">Metal-binding</keyword>
<dbReference type="PANTHER" id="PTHR23235:SF155">
    <property type="entry name" value="EARLY GROWTH RESPONSE 4-RELATED"/>
    <property type="match status" value="1"/>
</dbReference>
<dbReference type="OrthoDB" id="427030at2759"/>
<feature type="compositionally biased region" description="Polar residues" evidence="10">
    <location>
        <begin position="163"/>
        <end position="182"/>
    </location>
</feature>
<evidence type="ECO:0000256" key="7">
    <source>
        <dbReference type="ARBA" id="ARBA00023163"/>
    </source>
</evidence>
<feature type="domain" description="C2H2-type" evidence="11">
    <location>
        <begin position="251"/>
        <end position="278"/>
    </location>
</feature>
<dbReference type="GO" id="GO:0000981">
    <property type="term" value="F:DNA-binding transcription factor activity, RNA polymerase II-specific"/>
    <property type="evidence" value="ECO:0007669"/>
    <property type="project" value="TreeGrafter"/>
</dbReference>
<protein>
    <recommendedName>
        <fullName evidence="11">C2H2-type domain-containing protein</fullName>
    </recommendedName>
</protein>
<keyword evidence="7" id="KW-0804">Transcription</keyword>
<proteinExistence type="inferred from homology"/>
<dbReference type="GO" id="GO:0000978">
    <property type="term" value="F:RNA polymerase II cis-regulatory region sequence-specific DNA binding"/>
    <property type="evidence" value="ECO:0007669"/>
    <property type="project" value="TreeGrafter"/>
</dbReference>
<feature type="compositionally biased region" description="Basic and acidic residues" evidence="10">
    <location>
        <begin position="365"/>
        <end position="375"/>
    </location>
</feature>
<evidence type="ECO:0000313" key="12">
    <source>
        <dbReference type="EMBL" id="TKA78525.1"/>
    </source>
</evidence>
<feature type="compositionally biased region" description="Basic and acidic residues" evidence="10">
    <location>
        <begin position="148"/>
        <end position="158"/>
    </location>
</feature>
<reference evidence="12 13" key="1">
    <citation type="submission" date="2017-03" db="EMBL/GenBank/DDBJ databases">
        <title>Genomes of endolithic fungi from Antarctica.</title>
        <authorList>
            <person name="Coleine C."/>
            <person name="Masonjones S."/>
            <person name="Stajich J.E."/>
        </authorList>
    </citation>
    <scope>NUCLEOTIDE SEQUENCE [LARGE SCALE GENOMIC DNA]</scope>
    <source>
        <strain evidence="12 13">CCFEE 5187</strain>
    </source>
</reference>
<dbReference type="Pfam" id="PF00096">
    <property type="entry name" value="zf-C2H2"/>
    <property type="match status" value="4"/>
</dbReference>
<evidence type="ECO:0000256" key="4">
    <source>
        <dbReference type="ARBA" id="ARBA00022771"/>
    </source>
</evidence>
<dbReference type="Gene3D" id="3.30.160.60">
    <property type="entry name" value="Classic Zinc Finger"/>
    <property type="match status" value="4"/>
</dbReference>
<evidence type="ECO:0000256" key="8">
    <source>
        <dbReference type="ARBA" id="ARBA00023242"/>
    </source>
</evidence>
<evidence type="ECO:0000256" key="5">
    <source>
        <dbReference type="ARBA" id="ARBA00022833"/>
    </source>
</evidence>
<dbReference type="FunFam" id="3.30.160.60:FF:002349">
    <property type="entry name" value="Zinc finger and BTB domain-containing 40"/>
    <property type="match status" value="1"/>
</dbReference>
<dbReference type="FunFam" id="3.30.160.60:FF:000446">
    <property type="entry name" value="Zinc finger protein"/>
    <property type="match status" value="1"/>
</dbReference>
<dbReference type="SMART" id="SM00355">
    <property type="entry name" value="ZnF_C2H2"/>
    <property type="match status" value="4"/>
</dbReference>
<feature type="region of interest" description="Disordered" evidence="10">
    <location>
        <begin position="362"/>
        <end position="390"/>
    </location>
</feature>
<evidence type="ECO:0000256" key="3">
    <source>
        <dbReference type="ARBA" id="ARBA00022723"/>
    </source>
</evidence>
<comment type="caution">
    <text evidence="12">The sequence shown here is derived from an EMBL/GenBank/DDBJ whole genome shotgun (WGS) entry which is preliminary data.</text>
</comment>
<gene>
    <name evidence="12" type="ORF">B0A49_05126</name>
</gene>
<dbReference type="STRING" id="331657.A0A4U0XU29"/>
<dbReference type="AlphaFoldDB" id="A0A4U0XU29"/>
<organism evidence="12 13">
    <name type="scientific">Cryomyces minteri</name>
    <dbReference type="NCBI Taxonomy" id="331657"/>
    <lineage>
        <taxon>Eukaryota</taxon>
        <taxon>Fungi</taxon>
        <taxon>Dikarya</taxon>
        <taxon>Ascomycota</taxon>
        <taxon>Pezizomycotina</taxon>
        <taxon>Dothideomycetes</taxon>
        <taxon>Dothideomycetes incertae sedis</taxon>
        <taxon>Cryomyces</taxon>
    </lineage>
</organism>
<dbReference type="InterPro" id="IPR036236">
    <property type="entry name" value="Znf_C2H2_sf"/>
</dbReference>
<keyword evidence="6" id="KW-0805">Transcription regulation</keyword>
<accession>A0A4U0XU29</accession>
<evidence type="ECO:0000256" key="2">
    <source>
        <dbReference type="ARBA" id="ARBA00006991"/>
    </source>
</evidence>
<dbReference type="FunFam" id="3.30.160.60:FF:002343">
    <property type="entry name" value="Zinc finger protein 33A"/>
    <property type="match status" value="1"/>
</dbReference>
<feature type="compositionally biased region" description="Low complexity" evidence="10">
    <location>
        <begin position="376"/>
        <end position="389"/>
    </location>
</feature>
<feature type="region of interest" description="Disordered" evidence="10">
    <location>
        <begin position="137"/>
        <end position="182"/>
    </location>
</feature>
<comment type="subcellular location">
    <subcellularLocation>
        <location evidence="1">Nucleus</location>
    </subcellularLocation>
</comment>
<feature type="domain" description="C2H2-type" evidence="11">
    <location>
        <begin position="191"/>
        <end position="220"/>
    </location>
</feature>
<dbReference type="GO" id="GO:0008270">
    <property type="term" value="F:zinc ion binding"/>
    <property type="evidence" value="ECO:0007669"/>
    <property type="project" value="UniProtKB-KW"/>
</dbReference>
<evidence type="ECO:0000313" key="13">
    <source>
        <dbReference type="Proteomes" id="UP000308768"/>
    </source>
</evidence>
<dbReference type="PROSITE" id="PS50157">
    <property type="entry name" value="ZINC_FINGER_C2H2_2"/>
    <property type="match status" value="4"/>
</dbReference>
<dbReference type="PROSITE" id="PS00028">
    <property type="entry name" value="ZINC_FINGER_C2H2_1"/>
    <property type="match status" value="4"/>
</dbReference>
<evidence type="ECO:0000256" key="1">
    <source>
        <dbReference type="ARBA" id="ARBA00004123"/>
    </source>
</evidence>
<evidence type="ECO:0000256" key="10">
    <source>
        <dbReference type="SAM" id="MobiDB-lite"/>
    </source>
</evidence>
<dbReference type="EMBL" id="NAJN01000139">
    <property type="protein sequence ID" value="TKA78525.1"/>
    <property type="molecule type" value="Genomic_DNA"/>
</dbReference>
<feature type="compositionally biased region" description="Low complexity" evidence="10">
    <location>
        <begin position="464"/>
        <end position="475"/>
    </location>
</feature>
<dbReference type="PANTHER" id="PTHR23235">
    <property type="entry name" value="KRUEPPEL-LIKE TRANSCRIPTION FACTOR"/>
    <property type="match status" value="1"/>
</dbReference>